<gene>
    <name evidence="2" type="ORF">GON01_04740</name>
</gene>
<evidence type="ECO:0000313" key="3">
    <source>
        <dbReference type="Proteomes" id="UP000441389"/>
    </source>
</evidence>
<dbReference type="InterPro" id="IPR036046">
    <property type="entry name" value="Acylphosphatase-like_dom_sf"/>
</dbReference>
<dbReference type="PROSITE" id="PS50925">
    <property type="entry name" value="BLUF"/>
    <property type="match status" value="1"/>
</dbReference>
<keyword evidence="3" id="KW-1185">Reference proteome</keyword>
<evidence type="ECO:0000313" key="2">
    <source>
        <dbReference type="EMBL" id="MVO77246.1"/>
    </source>
</evidence>
<dbReference type="AlphaFoldDB" id="A0A6I4IYU8"/>
<reference evidence="2 3" key="1">
    <citation type="submission" date="2019-12" db="EMBL/GenBank/DDBJ databases">
        <authorList>
            <person name="Huq M.A."/>
        </authorList>
    </citation>
    <scope>NUCLEOTIDE SEQUENCE [LARGE SCALE GENOMIC DNA]</scope>
    <source>
        <strain evidence="2 3">MAH-20</strain>
    </source>
</reference>
<comment type="caution">
    <text evidence="2">The sequence shown here is derived from an EMBL/GenBank/DDBJ whole genome shotgun (WGS) entry which is preliminary data.</text>
</comment>
<dbReference type="SUPFAM" id="SSF54975">
    <property type="entry name" value="Acylphosphatase/BLUF domain-like"/>
    <property type="match status" value="1"/>
</dbReference>
<dbReference type="Pfam" id="PF04940">
    <property type="entry name" value="BLUF"/>
    <property type="match status" value="1"/>
</dbReference>
<sequence length="135" mass="14420">MYSLVYVSKCLLTPDYAGAGIEAIIEVATARNAATGVTGALLYTGARFAQLLEGEKDAVLAIMASIARDPRHGDIVILDQRAASARRFSHWSLVYGHSTFAAGIVERALAAHGHADEYPLRNLIRLLQELAPSAG</sequence>
<organism evidence="2 3">
    <name type="scientific">Sphingomonas horti</name>
    <dbReference type="NCBI Taxonomy" id="2682842"/>
    <lineage>
        <taxon>Bacteria</taxon>
        <taxon>Pseudomonadati</taxon>
        <taxon>Pseudomonadota</taxon>
        <taxon>Alphaproteobacteria</taxon>
        <taxon>Sphingomonadales</taxon>
        <taxon>Sphingomonadaceae</taxon>
        <taxon>Sphingomonas</taxon>
    </lineage>
</organism>
<dbReference type="GO" id="GO:0071949">
    <property type="term" value="F:FAD binding"/>
    <property type="evidence" value="ECO:0007669"/>
    <property type="project" value="InterPro"/>
</dbReference>
<dbReference type="InterPro" id="IPR007024">
    <property type="entry name" value="BLUF_domain"/>
</dbReference>
<feature type="domain" description="BLUF" evidence="1">
    <location>
        <begin position="1"/>
        <end position="94"/>
    </location>
</feature>
<dbReference type="EMBL" id="WQMS01000006">
    <property type="protein sequence ID" value="MVO77246.1"/>
    <property type="molecule type" value="Genomic_DNA"/>
</dbReference>
<name>A0A6I4IYU8_9SPHN</name>
<dbReference type="Proteomes" id="UP000441389">
    <property type="component" value="Unassembled WGS sequence"/>
</dbReference>
<accession>A0A6I4IYU8</accession>
<dbReference type="GO" id="GO:0009882">
    <property type="term" value="F:blue light photoreceptor activity"/>
    <property type="evidence" value="ECO:0007669"/>
    <property type="project" value="InterPro"/>
</dbReference>
<dbReference type="Gene3D" id="3.30.70.100">
    <property type="match status" value="1"/>
</dbReference>
<proteinExistence type="predicted"/>
<evidence type="ECO:0000259" key="1">
    <source>
        <dbReference type="PROSITE" id="PS50925"/>
    </source>
</evidence>
<protein>
    <submittedName>
        <fullName evidence="2">Blue light sensor protein</fullName>
    </submittedName>
</protein>
<dbReference type="SMART" id="SM01034">
    <property type="entry name" value="BLUF"/>
    <property type="match status" value="1"/>
</dbReference>
<dbReference type="RefSeq" id="WP_157026209.1">
    <property type="nucleotide sequence ID" value="NZ_WQMS01000006.1"/>
</dbReference>